<dbReference type="SUPFAM" id="SSF56176">
    <property type="entry name" value="FAD-binding/transporter-associated domain-like"/>
    <property type="match status" value="1"/>
</dbReference>
<name>A0A1H9AJ33_9RHOB</name>
<dbReference type="GO" id="GO:0071949">
    <property type="term" value="F:FAD binding"/>
    <property type="evidence" value="ECO:0007669"/>
    <property type="project" value="InterPro"/>
</dbReference>
<dbReference type="OrthoDB" id="9814706at2"/>
<dbReference type="EMBL" id="FOEP01000002">
    <property type="protein sequence ID" value="SEP76754.1"/>
    <property type="molecule type" value="Genomic_DNA"/>
</dbReference>
<dbReference type="GO" id="GO:0016491">
    <property type="term" value="F:oxidoreductase activity"/>
    <property type="evidence" value="ECO:0007669"/>
    <property type="project" value="UniProtKB-KW"/>
</dbReference>
<dbReference type="InterPro" id="IPR036683">
    <property type="entry name" value="CO_DH_flav_C_dom_sf"/>
</dbReference>
<feature type="domain" description="FAD-binding PCMH-type" evidence="4">
    <location>
        <begin position="1"/>
        <end position="169"/>
    </location>
</feature>
<dbReference type="InterPro" id="IPR005107">
    <property type="entry name" value="CO_DH_flav_C"/>
</dbReference>
<keyword evidence="1" id="KW-0285">Flavoprotein</keyword>
<evidence type="ECO:0000259" key="4">
    <source>
        <dbReference type="PROSITE" id="PS51387"/>
    </source>
</evidence>
<dbReference type="PANTHER" id="PTHR42659">
    <property type="entry name" value="XANTHINE DEHYDROGENASE SUBUNIT C-RELATED"/>
    <property type="match status" value="1"/>
</dbReference>
<keyword evidence="3" id="KW-0560">Oxidoreductase</keyword>
<dbReference type="SMART" id="SM01092">
    <property type="entry name" value="CO_deh_flav_C"/>
    <property type="match status" value="1"/>
</dbReference>
<dbReference type="InterPro" id="IPR016166">
    <property type="entry name" value="FAD-bd_PCMH"/>
</dbReference>
<gene>
    <name evidence="5" type="ORF">SAMN04488092_102160</name>
</gene>
<proteinExistence type="predicted"/>
<evidence type="ECO:0000313" key="6">
    <source>
        <dbReference type="Proteomes" id="UP000198634"/>
    </source>
</evidence>
<dbReference type="InterPro" id="IPR036318">
    <property type="entry name" value="FAD-bd_PCMH-like_sf"/>
</dbReference>
<dbReference type="InterPro" id="IPR016169">
    <property type="entry name" value="FAD-bd_PCMH_sub2"/>
</dbReference>
<evidence type="ECO:0000256" key="2">
    <source>
        <dbReference type="ARBA" id="ARBA00022827"/>
    </source>
</evidence>
<protein>
    <submittedName>
        <fullName evidence="5">CO or xanthine dehydrogenase, FAD-binding subunit</fullName>
    </submittedName>
</protein>
<accession>A0A1H9AJ33</accession>
<evidence type="ECO:0000256" key="3">
    <source>
        <dbReference type="ARBA" id="ARBA00023002"/>
    </source>
</evidence>
<organism evidence="5 6">
    <name type="scientific">Thalassovita taeanensis</name>
    <dbReference type="NCBI Taxonomy" id="657014"/>
    <lineage>
        <taxon>Bacteria</taxon>
        <taxon>Pseudomonadati</taxon>
        <taxon>Pseudomonadota</taxon>
        <taxon>Alphaproteobacteria</taxon>
        <taxon>Rhodobacterales</taxon>
        <taxon>Roseobacteraceae</taxon>
        <taxon>Thalassovita</taxon>
    </lineage>
</organism>
<dbReference type="RefSeq" id="WP_090268234.1">
    <property type="nucleotide sequence ID" value="NZ_FOEP01000002.1"/>
</dbReference>
<dbReference type="AlphaFoldDB" id="A0A1H9AJ33"/>
<dbReference type="InterPro" id="IPR051312">
    <property type="entry name" value="Diverse_Substr_Oxidored"/>
</dbReference>
<keyword evidence="6" id="KW-1185">Reference proteome</keyword>
<dbReference type="Gene3D" id="3.30.390.50">
    <property type="entry name" value="CO dehydrogenase flavoprotein, C-terminal domain"/>
    <property type="match status" value="1"/>
</dbReference>
<dbReference type="PROSITE" id="PS51387">
    <property type="entry name" value="FAD_PCMH"/>
    <property type="match status" value="1"/>
</dbReference>
<reference evidence="5 6" key="1">
    <citation type="submission" date="2016-10" db="EMBL/GenBank/DDBJ databases">
        <authorList>
            <person name="de Groot N.N."/>
        </authorList>
    </citation>
    <scope>NUCLEOTIDE SEQUENCE [LARGE SCALE GENOMIC DNA]</scope>
    <source>
        <strain evidence="5 6">DSM 22007</strain>
    </source>
</reference>
<dbReference type="SUPFAM" id="SSF55447">
    <property type="entry name" value="CO dehydrogenase flavoprotein C-terminal domain-like"/>
    <property type="match status" value="1"/>
</dbReference>
<evidence type="ECO:0000313" key="5">
    <source>
        <dbReference type="EMBL" id="SEP76754.1"/>
    </source>
</evidence>
<dbReference type="Gene3D" id="3.30.465.10">
    <property type="match status" value="1"/>
</dbReference>
<dbReference type="InterPro" id="IPR002346">
    <property type="entry name" value="Mopterin_DH_FAD-bd"/>
</dbReference>
<dbReference type="Proteomes" id="UP000198634">
    <property type="component" value="Unassembled WGS sequence"/>
</dbReference>
<dbReference type="STRING" id="657014.SAMN04488092_102160"/>
<dbReference type="Pfam" id="PF00941">
    <property type="entry name" value="FAD_binding_5"/>
    <property type="match status" value="1"/>
</dbReference>
<dbReference type="PANTHER" id="PTHR42659:SF2">
    <property type="entry name" value="XANTHINE DEHYDROGENASE SUBUNIT C-RELATED"/>
    <property type="match status" value="1"/>
</dbReference>
<dbReference type="Pfam" id="PF03450">
    <property type="entry name" value="CO_deh_flav_C"/>
    <property type="match status" value="1"/>
</dbReference>
<sequence length="279" mass="28793">MTDFFRPHQLSDALEIARTGGVTITAGCTDLFPATQAQALRGPVLDVTGIAGMRGITQSATGWRIGAATTWTDILRADLPGAFDGLRAAAREVGSVQIQNAGTIGGNLCNASPAADGVPALLTLDAEVELCSTAGTRRMALDTFLTGPRQTLLAPGELLTAVLLPPVAGTGGFLKLGARRYLVISIAMVAARLEIEAGHIRHAALAVGACSAVARRLPAQEAALTGAPVARAASRIDASVLQPDLSPITDIRADATYRAHSATVLMRRLVVGICQEAEA</sequence>
<evidence type="ECO:0000256" key="1">
    <source>
        <dbReference type="ARBA" id="ARBA00022630"/>
    </source>
</evidence>
<keyword evidence="2" id="KW-0274">FAD</keyword>